<evidence type="ECO:0000313" key="4">
    <source>
        <dbReference type="Proteomes" id="UP000281549"/>
    </source>
</evidence>
<dbReference type="AlphaFoldDB" id="A0A4P9YED6"/>
<dbReference type="FunFam" id="1.10.3520.10:FF:000001">
    <property type="entry name" value="Pleckstrin domain-containing family A member 8"/>
    <property type="match status" value="1"/>
</dbReference>
<gene>
    <name evidence="3" type="ORF">ROZALSC1DRAFT_30489</name>
</gene>
<reference evidence="4" key="1">
    <citation type="journal article" date="2018" name="Nat. Microbiol.">
        <title>Leveraging single-cell genomics to expand the fungal tree of life.</title>
        <authorList>
            <person name="Ahrendt S.R."/>
            <person name="Quandt C.A."/>
            <person name="Ciobanu D."/>
            <person name="Clum A."/>
            <person name="Salamov A."/>
            <person name="Andreopoulos B."/>
            <person name="Cheng J.F."/>
            <person name="Woyke T."/>
            <person name="Pelin A."/>
            <person name="Henrissat B."/>
            <person name="Reynolds N.K."/>
            <person name="Benny G.L."/>
            <person name="Smith M.E."/>
            <person name="James T.Y."/>
            <person name="Grigoriev I.V."/>
        </authorList>
    </citation>
    <scope>NUCLEOTIDE SEQUENCE [LARGE SCALE GENOMIC DNA]</scope>
    <source>
        <strain evidence="4">CSF55</strain>
    </source>
</reference>
<evidence type="ECO:0000256" key="1">
    <source>
        <dbReference type="ARBA" id="ARBA00022448"/>
    </source>
</evidence>
<dbReference type="GO" id="GO:1902388">
    <property type="term" value="F:ceramide 1-phosphate transfer activity"/>
    <property type="evidence" value="ECO:0007669"/>
    <property type="project" value="TreeGrafter"/>
</dbReference>
<name>A0A4P9YED6_ROZAC</name>
<evidence type="ECO:0000259" key="2">
    <source>
        <dbReference type="Pfam" id="PF08718"/>
    </source>
</evidence>
<dbReference type="PANTHER" id="PTHR10219">
    <property type="entry name" value="GLYCOLIPID TRANSFER PROTEIN-RELATED"/>
    <property type="match status" value="1"/>
</dbReference>
<dbReference type="InterPro" id="IPR014830">
    <property type="entry name" value="Glycolipid_transfer_prot_dom"/>
</dbReference>
<dbReference type="InterPro" id="IPR036497">
    <property type="entry name" value="GLTP_sf"/>
</dbReference>
<dbReference type="PANTHER" id="PTHR10219:SF25">
    <property type="entry name" value="PLECKSTRIN HOMOLOGY DOMAIN-CONTAINING FAMILY A MEMBER 8"/>
    <property type="match status" value="1"/>
</dbReference>
<dbReference type="Gene3D" id="1.10.3520.10">
    <property type="entry name" value="Glycolipid transfer protein"/>
    <property type="match status" value="1"/>
</dbReference>
<dbReference type="GO" id="GO:0016020">
    <property type="term" value="C:membrane"/>
    <property type="evidence" value="ECO:0007669"/>
    <property type="project" value="TreeGrafter"/>
</dbReference>
<feature type="domain" description="Glycolipid transfer protein" evidence="2">
    <location>
        <begin position="22"/>
        <end position="159"/>
    </location>
</feature>
<dbReference type="Pfam" id="PF08718">
    <property type="entry name" value="GLTP"/>
    <property type="match status" value="1"/>
</dbReference>
<organism evidence="3 4">
    <name type="scientific">Rozella allomycis (strain CSF55)</name>
    <dbReference type="NCBI Taxonomy" id="988480"/>
    <lineage>
        <taxon>Eukaryota</taxon>
        <taxon>Fungi</taxon>
        <taxon>Fungi incertae sedis</taxon>
        <taxon>Cryptomycota</taxon>
        <taxon>Cryptomycota incertae sedis</taxon>
        <taxon>Rozella</taxon>
    </lineage>
</organism>
<dbReference type="GO" id="GO:0005829">
    <property type="term" value="C:cytosol"/>
    <property type="evidence" value="ECO:0007669"/>
    <property type="project" value="TreeGrafter"/>
</dbReference>
<sequence>MSTFFDKVPRKFQDVSVIDQKIKAAEFLEASSGLVQLFDILGSTAFSPVKSDMNGNISKIRKFLDENTGVVTLQDMVELESKSKSNTATEALMWLKRALEFTALSIRYNVDNKSEELSVSFNKGYESTLKKHHGMLVRPIFYVALKACPNRADFYKKLGDDLNTVMEQLEAWLKALEEILKILIEFYIQIGQEKAK</sequence>
<proteinExistence type="predicted"/>
<keyword evidence="1" id="KW-0813">Transport</keyword>
<dbReference type="GO" id="GO:1902387">
    <property type="term" value="F:ceramide 1-phosphate binding"/>
    <property type="evidence" value="ECO:0007669"/>
    <property type="project" value="TreeGrafter"/>
</dbReference>
<dbReference type="EMBL" id="ML005691">
    <property type="protein sequence ID" value="RKP17736.1"/>
    <property type="molecule type" value="Genomic_DNA"/>
</dbReference>
<dbReference type="SUPFAM" id="SSF110004">
    <property type="entry name" value="Glycolipid transfer protein, GLTP"/>
    <property type="match status" value="1"/>
</dbReference>
<accession>A0A4P9YED6</accession>
<dbReference type="Proteomes" id="UP000281549">
    <property type="component" value="Unassembled WGS sequence"/>
</dbReference>
<protein>
    <submittedName>
        <fullName evidence="3">Glycolipid transfer protein</fullName>
    </submittedName>
</protein>
<evidence type="ECO:0000313" key="3">
    <source>
        <dbReference type="EMBL" id="RKP17736.1"/>
    </source>
</evidence>